<reference evidence="2" key="1">
    <citation type="journal article" date="2022" name="Mol. Ecol. Resour.">
        <title>The genomes of chicory, endive, great burdock and yacon provide insights into Asteraceae palaeo-polyploidization history and plant inulin production.</title>
        <authorList>
            <person name="Fan W."/>
            <person name="Wang S."/>
            <person name="Wang H."/>
            <person name="Wang A."/>
            <person name="Jiang F."/>
            <person name="Liu H."/>
            <person name="Zhao H."/>
            <person name="Xu D."/>
            <person name="Zhang Y."/>
        </authorList>
    </citation>
    <scope>NUCLEOTIDE SEQUENCE [LARGE SCALE GENOMIC DNA]</scope>
    <source>
        <strain evidence="2">cv. Punajuju</strain>
    </source>
</reference>
<sequence length="89" mass="10032">MEEAFTLFNIDDNGKIAPSELGILFHSLGGNPMLAQLKSIIIEEKLTSPFDFNRSTDLMANEKIYREGDEESIFPRGFSTIDLSAVDRY</sequence>
<evidence type="ECO:0000313" key="2">
    <source>
        <dbReference type="Proteomes" id="UP001055811"/>
    </source>
</evidence>
<dbReference type="EMBL" id="CM042016">
    <property type="protein sequence ID" value="KAI3700524.1"/>
    <property type="molecule type" value="Genomic_DNA"/>
</dbReference>
<comment type="caution">
    <text evidence="1">The sequence shown here is derived from an EMBL/GenBank/DDBJ whole genome shotgun (WGS) entry which is preliminary data.</text>
</comment>
<name>A0ACB8ZT73_CICIN</name>
<organism evidence="1 2">
    <name type="scientific">Cichorium intybus</name>
    <name type="common">Chicory</name>
    <dbReference type="NCBI Taxonomy" id="13427"/>
    <lineage>
        <taxon>Eukaryota</taxon>
        <taxon>Viridiplantae</taxon>
        <taxon>Streptophyta</taxon>
        <taxon>Embryophyta</taxon>
        <taxon>Tracheophyta</taxon>
        <taxon>Spermatophyta</taxon>
        <taxon>Magnoliopsida</taxon>
        <taxon>eudicotyledons</taxon>
        <taxon>Gunneridae</taxon>
        <taxon>Pentapetalae</taxon>
        <taxon>asterids</taxon>
        <taxon>campanulids</taxon>
        <taxon>Asterales</taxon>
        <taxon>Asteraceae</taxon>
        <taxon>Cichorioideae</taxon>
        <taxon>Cichorieae</taxon>
        <taxon>Cichoriinae</taxon>
        <taxon>Cichorium</taxon>
    </lineage>
</organism>
<gene>
    <name evidence="1" type="ORF">L2E82_45155</name>
</gene>
<proteinExistence type="predicted"/>
<protein>
    <submittedName>
        <fullName evidence="1">Uncharacterized protein</fullName>
    </submittedName>
</protein>
<evidence type="ECO:0000313" key="1">
    <source>
        <dbReference type="EMBL" id="KAI3700524.1"/>
    </source>
</evidence>
<dbReference type="Proteomes" id="UP001055811">
    <property type="component" value="Linkage Group LG08"/>
</dbReference>
<accession>A0ACB8ZT73</accession>
<reference evidence="1 2" key="2">
    <citation type="journal article" date="2022" name="Mol. Ecol. Resour.">
        <title>The genomes of chicory, endive, great burdock and yacon provide insights into Asteraceae paleo-polyploidization history and plant inulin production.</title>
        <authorList>
            <person name="Fan W."/>
            <person name="Wang S."/>
            <person name="Wang H."/>
            <person name="Wang A."/>
            <person name="Jiang F."/>
            <person name="Liu H."/>
            <person name="Zhao H."/>
            <person name="Xu D."/>
            <person name="Zhang Y."/>
        </authorList>
    </citation>
    <scope>NUCLEOTIDE SEQUENCE [LARGE SCALE GENOMIC DNA]</scope>
    <source>
        <strain evidence="2">cv. Punajuju</strain>
        <tissue evidence="1">Leaves</tissue>
    </source>
</reference>
<keyword evidence="2" id="KW-1185">Reference proteome</keyword>